<dbReference type="PANTHER" id="PTHR11584">
    <property type="entry name" value="SERINE/THREONINE PROTEIN KINASE"/>
    <property type="match status" value="1"/>
</dbReference>
<dbReference type="SMART" id="SM00220">
    <property type="entry name" value="S_TKc"/>
    <property type="match status" value="1"/>
</dbReference>
<organism evidence="8 9">
    <name type="scientific">Cystoisospora suis</name>
    <dbReference type="NCBI Taxonomy" id="483139"/>
    <lineage>
        <taxon>Eukaryota</taxon>
        <taxon>Sar</taxon>
        <taxon>Alveolata</taxon>
        <taxon>Apicomplexa</taxon>
        <taxon>Conoidasida</taxon>
        <taxon>Coccidia</taxon>
        <taxon>Eucoccidiorida</taxon>
        <taxon>Eimeriorina</taxon>
        <taxon>Sarcocystidae</taxon>
        <taxon>Cystoisospora</taxon>
    </lineage>
</organism>
<feature type="compositionally biased region" description="Low complexity" evidence="6">
    <location>
        <begin position="7"/>
        <end position="19"/>
    </location>
</feature>
<dbReference type="PROSITE" id="PS00108">
    <property type="entry name" value="PROTEIN_KINASE_ST"/>
    <property type="match status" value="1"/>
</dbReference>
<dbReference type="VEuPathDB" id="ToxoDB:CSUI_009031"/>
<dbReference type="GO" id="GO:0004674">
    <property type="term" value="F:protein serine/threonine kinase activity"/>
    <property type="evidence" value="ECO:0007669"/>
    <property type="project" value="UniProtKB-KW"/>
</dbReference>
<dbReference type="Pfam" id="PF00069">
    <property type="entry name" value="Pkinase"/>
    <property type="match status" value="1"/>
</dbReference>
<dbReference type="PROSITE" id="PS50011">
    <property type="entry name" value="PROTEIN_KINASE_DOM"/>
    <property type="match status" value="1"/>
</dbReference>
<reference evidence="8 9" key="1">
    <citation type="journal article" date="2017" name="Int. J. Parasitol.">
        <title>The genome of the protozoan parasite Cystoisospora suis and a reverse vaccinology approach to identify vaccine candidates.</title>
        <authorList>
            <person name="Palmieri N."/>
            <person name="Shrestha A."/>
            <person name="Ruttkowski B."/>
            <person name="Beck T."/>
            <person name="Vogl C."/>
            <person name="Tomley F."/>
            <person name="Blake D.P."/>
            <person name="Joachim A."/>
        </authorList>
    </citation>
    <scope>NUCLEOTIDE SEQUENCE [LARGE SCALE GENOMIC DNA]</scope>
    <source>
        <strain evidence="8 9">Wien I</strain>
    </source>
</reference>
<dbReference type="Proteomes" id="UP000221165">
    <property type="component" value="Unassembled WGS sequence"/>
</dbReference>
<feature type="region of interest" description="Disordered" evidence="6">
    <location>
        <begin position="484"/>
        <end position="505"/>
    </location>
</feature>
<evidence type="ECO:0000256" key="1">
    <source>
        <dbReference type="ARBA" id="ARBA00022527"/>
    </source>
</evidence>
<sequence length="1157" mass="123961">MSQVFCHHSPTTAPAPARPGDGGPHPTCRGLHGDGRRFGNHPDFSFLPLNRCLSLEERPANSFALQECPRLTRQNSDGQWVLLPGGTATRAVGHVPAVRLETPFLRLDGEQNISGTDPQAAFSPRFFLPQQTCTYSGSSCQALSTPADPSSKSLVSPINADVGTPRLMLKRPTCTASARGAFSEGIGVNAPGRASIGGGNVPAAFFRGQVSSAQKLVPGSPDPSSFVGRLDPCGAPRGSTYSDCHSISPGILPSPRAPPPFSCTGEMGTSLAFAPFVSWWGKDRYDGGEKPPPSAASVTPRLSTYSLEAGGASLTPRDYKDDTIKAYLRQNYGSAGPIVFASPDYPEGRSSGPLPPCHALGGAIPFGSLFDRANVERHSTPRAHWVKEPMAGHLPDDGVQVRSSSVTAALPDLNGLYTYYMSTKGGDRATSGTPVNSGNAVSSQKGVIFSEQGPIGGLPVTTRLLPTSVIGQKSLCDVGRRPVNAGSSPPLSNPGHPCSSLSTGGKETVGATDALHATALRKVLRTEAAEVLASTGTYEGRHVVLEKTPSTTVTGVAAVPPLLASSSFSRIGSSSRSTTHRDAAETAGLNIRSLKCLSSAKKGGLPVVQSSYSQELAFRSPDSARRVVLLSPNSIAYQEKGDDMSSRDPPATQATRRLGFQQAKGYLLSPDIPPPPTIMPQNNSNNVPETPSSQAGGTPARGRSSETTASTTSVSSSLTRQSGGRALTSGAAAFCAPIKSTPRMLTRASGVPLYPRGAGALCTTPRQSPPAEIDNRGTSLFFSSSSSSCSLKVQIDQHQQKQLQQEERMTTMISDESMIMQVWKISLCGRKAMLVENKHVLGIRGQRAASAGWSREAVRVNAQEHHREFVFYFPSREVIPRDELKILSAISQGSFGTVFRCQWKDRIVAVKQAHGPFTLEAMRSVARELNTFRALGDHPLIVRYYGVCLNLGFLGIVMEYLPGPSIFDMLYHDKAFVQAEIRLNLCRKLVSAVHFMHHEKRLVHRDLKTANLILEGTDGLRLCDFGKTRSLGADGKLLLDDNGGSPRYMAPECFLKDTMIDEKADIWGLGCCLVELLGGPIPFEEIQTNEAVIDAVLCKKLRPMVPSWFHPTAQRLLARCFAQAPRDRPSTKEVAQTLDILSASDLSMYGMHIRRTK</sequence>
<feature type="region of interest" description="Disordered" evidence="6">
    <location>
        <begin position="666"/>
        <end position="723"/>
    </location>
</feature>
<keyword evidence="9" id="KW-1185">Reference proteome</keyword>
<feature type="domain" description="Protein kinase" evidence="7">
    <location>
        <begin position="884"/>
        <end position="1141"/>
    </location>
</feature>
<dbReference type="SMR" id="A0A2C6KL48"/>
<dbReference type="GeneID" id="94432361"/>
<dbReference type="InterPro" id="IPR011009">
    <property type="entry name" value="Kinase-like_dom_sf"/>
</dbReference>
<dbReference type="InterPro" id="IPR000719">
    <property type="entry name" value="Prot_kinase_dom"/>
</dbReference>
<keyword evidence="2" id="KW-0808">Transferase</keyword>
<evidence type="ECO:0000313" key="9">
    <source>
        <dbReference type="Proteomes" id="UP000221165"/>
    </source>
</evidence>
<proteinExistence type="predicted"/>
<evidence type="ECO:0000259" key="7">
    <source>
        <dbReference type="PROSITE" id="PS50011"/>
    </source>
</evidence>
<dbReference type="PANTHER" id="PTHR11584:SF369">
    <property type="entry name" value="MITOGEN-ACTIVATED PROTEIN KINASE KINASE KINASE 19-RELATED"/>
    <property type="match status" value="1"/>
</dbReference>
<comment type="caution">
    <text evidence="8">The sequence shown here is derived from an EMBL/GenBank/DDBJ whole genome shotgun (WGS) entry which is preliminary data.</text>
</comment>
<keyword evidence="4 8" id="KW-0418">Kinase</keyword>
<dbReference type="InterPro" id="IPR008271">
    <property type="entry name" value="Ser/Thr_kinase_AS"/>
</dbReference>
<evidence type="ECO:0000256" key="5">
    <source>
        <dbReference type="ARBA" id="ARBA00022840"/>
    </source>
</evidence>
<feature type="region of interest" description="Disordered" evidence="6">
    <location>
        <begin position="1"/>
        <end position="29"/>
    </location>
</feature>
<evidence type="ECO:0000256" key="3">
    <source>
        <dbReference type="ARBA" id="ARBA00022741"/>
    </source>
</evidence>
<dbReference type="RefSeq" id="XP_067918869.1">
    <property type="nucleotide sequence ID" value="XM_068069150.1"/>
</dbReference>
<dbReference type="Gene3D" id="1.10.510.10">
    <property type="entry name" value="Transferase(Phosphotransferase) domain 1"/>
    <property type="match status" value="1"/>
</dbReference>
<feature type="compositionally biased region" description="Low complexity" evidence="6">
    <location>
        <begin position="705"/>
        <end position="722"/>
    </location>
</feature>
<name>A0A2C6KL48_9APIC</name>
<keyword evidence="5" id="KW-0067">ATP-binding</keyword>
<dbReference type="AlphaFoldDB" id="A0A2C6KL48"/>
<evidence type="ECO:0000256" key="6">
    <source>
        <dbReference type="SAM" id="MobiDB-lite"/>
    </source>
</evidence>
<dbReference type="GO" id="GO:0005524">
    <property type="term" value="F:ATP binding"/>
    <property type="evidence" value="ECO:0007669"/>
    <property type="project" value="UniProtKB-KW"/>
</dbReference>
<protein>
    <submittedName>
        <fullName evidence="8">Tyrosine kinase-like</fullName>
    </submittedName>
</protein>
<evidence type="ECO:0000256" key="4">
    <source>
        <dbReference type="ARBA" id="ARBA00022777"/>
    </source>
</evidence>
<keyword evidence="1" id="KW-0723">Serine/threonine-protein kinase</keyword>
<accession>A0A2C6KL48</accession>
<feature type="compositionally biased region" description="Polar residues" evidence="6">
    <location>
        <begin position="681"/>
        <end position="696"/>
    </location>
</feature>
<evidence type="ECO:0000313" key="8">
    <source>
        <dbReference type="EMBL" id="PHJ17144.1"/>
    </source>
</evidence>
<dbReference type="SUPFAM" id="SSF56112">
    <property type="entry name" value="Protein kinase-like (PK-like)"/>
    <property type="match status" value="1"/>
</dbReference>
<evidence type="ECO:0000256" key="2">
    <source>
        <dbReference type="ARBA" id="ARBA00022679"/>
    </source>
</evidence>
<dbReference type="EMBL" id="MIGC01005238">
    <property type="protein sequence ID" value="PHJ17144.1"/>
    <property type="molecule type" value="Genomic_DNA"/>
</dbReference>
<dbReference type="OrthoDB" id="339325at2759"/>
<keyword evidence="3" id="KW-0547">Nucleotide-binding</keyword>
<gene>
    <name evidence="8" type="ORF">CSUI_009031</name>
</gene>